<dbReference type="Proteomes" id="UP000480151">
    <property type="component" value="Unassembled WGS sequence"/>
</dbReference>
<feature type="domain" description="Microcystin LR degradation protein MlrC N-terminal" evidence="2">
    <location>
        <begin position="2"/>
        <end position="289"/>
    </location>
</feature>
<accession>A0A6M1PU74</accession>
<dbReference type="InterPro" id="IPR009197">
    <property type="entry name" value="MlrC"/>
</dbReference>
<dbReference type="EMBL" id="JAAKGU010000014">
    <property type="protein sequence ID" value="NGM85263.1"/>
    <property type="molecule type" value="Genomic_DNA"/>
</dbReference>
<evidence type="ECO:0000259" key="1">
    <source>
        <dbReference type="Pfam" id="PF07171"/>
    </source>
</evidence>
<dbReference type="RefSeq" id="WP_165103384.1">
    <property type="nucleotide sequence ID" value="NZ_JAAKGU010000014.1"/>
</dbReference>
<evidence type="ECO:0000313" key="4">
    <source>
        <dbReference type="Proteomes" id="UP000480151"/>
    </source>
</evidence>
<comment type="caution">
    <text evidence="3">The sequence shown here is derived from an EMBL/GenBank/DDBJ whole genome shotgun (WGS) entry which is preliminary data.</text>
</comment>
<gene>
    <name evidence="3" type="ORF">G5B47_22935</name>
</gene>
<proteinExistence type="predicted"/>
<feature type="domain" description="Microcystin LR degradation protein MlrC C-terminal" evidence="1">
    <location>
        <begin position="300"/>
        <end position="475"/>
    </location>
</feature>
<dbReference type="InterPro" id="IPR015995">
    <property type="entry name" value="MlrC_N"/>
</dbReference>
<name>A0A6M1PU74_9BACL</name>
<dbReference type="Pfam" id="PF07364">
    <property type="entry name" value="DUF1485"/>
    <property type="match status" value="1"/>
</dbReference>
<dbReference type="InterPro" id="IPR010799">
    <property type="entry name" value="MlrC_C"/>
</dbReference>
<sequence>MKVIVGQISHETNTFSSVTADLEKFYLGEWEIGREVIRHHTGVRDYLGGMIAGAELNGIELIPTINAMAFPSGKVTSEAYVTIKKLVISTIKSAEAYDAICLALHGAGVVEDIEDLEGDLLYSIRQEIGYETPIIVTLDLHANITSLMVEEASVMLSVKQYPHTDSYDIGFEAMRTVYRIIQGEIQPVTYMKKLPLLIPTSTTYVNPARMINEYCEALGNTLGILDVSFVHGFPYADIYAAGVSVICTTENPNELLANQTLEAASERILQLQHEFFPELPFPERGIEQALESDVFPVVINETSDNPGAGTPGDGTYLLSAMIKANIPFSCFGVINDPEVVEVAHRNGVGSTIDVLLGGKTDDFHGESLRVQASVKSLTDGRFIQSSPMWQGLKRSVGRSVRLLVGQIDVIVCSVSAQVFDEQIFLLHGIDVREYRIIGIKSSHHFRASFANLAAHIITVDSPGLSTNQFHTFTYSKIRRPIVPLEVQDEVSLIQPIK</sequence>
<protein>
    <submittedName>
        <fullName evidence="3">M81 family metallopeptidase</fullName>
    </submittedName>
</protein>
<evidence type="ECO:0000313" key="3">
    <source>
        <dbReference type="EMBL" id="NGM85263.1"/>
    </source>
</evidence>
<evidence type="ECO:0000259" key="2">
    <source>
        <dbReference type="Pfam" id="PF07364"/>
    </source>
</evidence>
<dbReference type="Pfam" id="PF07171">
    <property type="entry name" value="MlrC_C"/>
    <property type="match status" value="1"/>
</dbReference>
<dbReference type="AlphaFoldDB" id="A0A6M1PU74"/>
<reference evidence="3 4" key="1">
    <citation type="submission" date="2020-02" db="EMBL/GenBank/DDBJ databases">
        <authorList>
            <person name="Gao J."/>
            <person name="Sun J."/>
        </authorList>
    </citation>
    <scope>NUCLEOTIDE SEQUENCE [LARGE SCALE GENOMIC DNA]</scope>
    <source>
        <strain evidence="3 4">7124</strain>
    </source>
</reference>
<organism evidence="3 4">
    <name type="scientific">Paenibacillus apii</name>
    <dbReference type="NCBI Taxonomy" id="1850370"/>
    <lineage>
        <taxon>Bacteria</taxon>
        <taxon>Bacillati</taxon>
        <taxon>Bacillota</taxon>
        <taxon>Bacilli</taxon>
        <taxon>Bacillales</taxon>
        <taxon>Paenibacillaceae</taxon>
        <taxon>Paenibacillus</taxon>
    </lineage>
</organism>
<dbReference type="PIRSF" id="PIRSF012702">
    <property type="entry name" value="UCP012702"/>
    <property type="match status" value="1"/>
</dbReference>
<keyword evidence="4" id="KW-1185">Reference proteome</keyword>